<protein>
    <submittedName>
        <fullName evidence="1">Uncharacterized protein</fullName>
    </submittedName>
</protein>
<proteinExistence type="predicted"/>
<name>A0A8H8CX45_AJECA</name>
<evidence type="ECO:0000313" key="2">
    <source>
        <dbReference type="Proteomes" id="UP000670092"/>
    </source>
</evidence>
<dbReference type="AlphaFoldDB" id="A0A8H8CX45"/>
<gene>
    <name evidence="1" type="ORF">I7I52_05271</name>
</gene>
<accession>A0A8H8CX45</accession>
<reference evidence="1 2" key="1">
    <citation type="submission" date="2021-01" db="EMBL/GenBank/DDBJ databases">
        <title>Chromosome-level genome assembly of a human fungal pathogen reveals clustering of transcriptionally co-regulated genes.</title>
        <authorList>
            <person name="Voorhies M."/>
            <person name="Cohen S."/>
            <person name="Shea T.P."/>
            <person name="Petrus S."/>
            <person name="Munoz J.F."/>
            <person name="Poplawski S."/>
            <person name="Goldman W.E."/>
            <person name="Michael T."/>
            <person name="Cuomo C.A."/>
            <person name="Sil A."/>
            <person name="Beyhan S."/>
        </authorList>
    </citation>
    <scope>NUCLEOTIDE SEQUENCE [LARGE SCALE GENOMIC DNA]</scope>
    <source>
        <strain evidence="1 2">G184AR</strain>
    </source>
</reference>
<sequence>MFHTDLSSAITFKQNREMDQMQLVKPHTRINSIPSWRDEIARTNKMNAENHFLRMSSVE</sequence>
<dbReference type="Proteomes" id="UP000670092">
    <property type="component" value="Unassembled WGS sequence"/>
</dbReference>
<evidence type="ECO:0000313" key="1">
    <source>
        <dbReference type="EMBL" id="KAG5293821.1"/>
    </source>
</evidence>
<comment type="caution">
    <text evidence="1">The sequence shown here is derived from an EMBL/GenBank/DDBJ whole genome shotgun (WGS) entry which is preliminary data.</text>
</comment>
<dbReference type="EMBL" id="JAEVHI010000004">
    <property type="protein sequence ID" value="KAG5293821.1"/>
    <property type="molecule type" value="Genomic_DNA"/>
</dbReference>
<organism evidence="1 2">
    <name type="scientific">Ajellomyces capsulatus</name>
    <name type="common">Darling's disease fungus</name>
    <name type="synonym">Histoplasma capsulatum</name>
    <dbReference type="NCBI Taxonomy" id="5037"/>
    <lineage>
        <taxon>Eukaryota</taxon>
        <taxon>Fungi</taxon>
        <taxon>Dikarya</taxon>
        <taxon>Ascomycota</taxon>
        <taxon>Pezizomycotina</taxon>
        <taxon>Eurotiomycetes</taxon>
        <taxon>Eurotiomycetidae</taxon>
        <taxon>Onygenales</taxon>
        <taxon>Ajellomycetaceae</taxon>
        <taxon>Histoplasma</taxon>
    </lineage>
</organism>
<dbReference type="VEuPathDB" id="FungiDB:I7I52_05271"/>